<accession>A0ACB0YI97</accession>
<organism evidence="1 2">
    <name type="scientific">Meloidogyne enterolobii</name>
    <name type="common">Root-knot nematode worm</name>
    <name type="synonym">Meloidogyne mayaguensis</name>
    <dbReference type="NCBI Taxonomy" id="390850"/>
    <lineage>
        <taxon>Eukaryota</taxon>
        <taxon>Metazoa</taxon>
        <taxon>Ecdysozoa</taxon>
        <taxon>Nematoda</taxon>
        <taxon>Chromadorea</taxon>
        <taxon>Rhabditida</taxon>
        <taxon>Tylenchina</taxon>
        <taxon>Tylenchomorpha</taxon>
        <taxon>Tylenchoidea</taxon>
        <taxon>Meloidogynidae</taxon>
        <taxon>Meloidogyninae</taxon>
        <taxon>Meloidogyne</taxon>
    </lineage>
</organism>
<comment type="caution">
    <text evidence="1">The sequence shown here is derived from an EMBL/GenBank/DDBJ whole genome shotgun (WGS) entry which is preliminary data.</text>
</comment>
<proteinExistence type="predicted"/>
<evidence type="ECO:0000313" key="1">
    <source>
        <dbReference type="EMBL" id="CAK5048143.1"/>
    </source>
</evidence>
<keyword evidence="2" id="KW-1185">Reference proteome</keyword>
<gene>
    <name evidence="1" type="ORF">MENTE1834_LOCUS12616</name>
</gene>
<protein>
    <submittedName>
        <fullName evidence="1">Uncharacterized protein</fullName>
    </submittedName>
</protein>
<dbReference type="Proteomes" id="UP001497535">
    <property type="component" value="Unassembled WGS sequence"/>
</dbReference>
<reference evidence="1" key="1">
    <citation type="submission" date="2023-11" db="EMBL/GenBank/DDBJ databases">
        <authorList>
            <person name="Poullet M."/>
        </authorList>
    </citation>
    <scope>NUCLEOTIDE SEQUENCE</scope>
    <source>
        <strain evidence="1">E1834</strain>
    </source>
</reference>
<sequence length="199" mass="24172">MSEYYQKVAESNPDDYYLDREKLFEWLYEDYVQALDSEIIEERNCGIASSAIILNILWLDDYFPEDLQDFWKQIYRPILLLYVDKLKQNKIEIIQNYLHKFLSMLLKLNYFIKQIYETRDKDKDVKKDILNEVVCIRAGFSSASAFRFFGLFRQKYITYFFLKFFLKFFPATRKNEKIWPLSLKNSKNFCFSAEKEEIC</sequence>
<name>A0ACB0YI97_MELEN</name>
<evidence type="ECO:0000313" key="2">
    <source>
        <dbReference type="Proteomes" id="UP001497535"/>
    </source>
</evidence>
<dbReference type="EMBL" id="CAVMJV010000013">
    <property type="protein sequence ID" value="CAK5048143.1"/>
    <property type="molecule type" value="Genomic_DNA"/>
</dbReference>